<feature type="domain" description="Saposin B-type" evidence="3">
    <location>
        <begin position="25"/>
        <end position="107"/>
    </location>
</feature>
<name>A0AAF3ENF5_9BILA</name>
<evidence type="ECO:0000313" key="5">
    <source>
        <dbReference type="WBParaSite" id="MBELARI_LOCUS15467"/>
    </source>
</evidence>
<dbReference type="WBParaSite" id="MBELARI_LOCUS15467">
    <property type="protein sequence ID" value="MBELARI_LOCUS15467"/>
    <property type="gene ID" value="MBELARI_LOCUS15467"/>
</dbReference>
<protein>
    <recommendedName>
        <fullName evidence="3">Saposin B-type domain-containing protein</fullName>
    </recommendedName>
</protein>
<keyword evidence="1" id="KW-1015">Disulfide bond</keyword>
<dbReference type="SUPFAM" id="SSF47862">
    <property type="entry name" value="Saposin"/>
    <property type="match status" value="1"/>
</dbReference>
<dbReference type="PROSITE" id="PS50015">
    <property type="entry name" value="SAP_B"/>
    <property type="match status" value="1"/>
</dbReference>
<reference evidence="5" key="1">
    <citation type="submission" date="2024-02" db="UniProtKB">
        <authorList>
            <consortium name="WormBaseParasite"/>
        </authorList>
    </citation>
    <scope>IDENTIFICATION</scope>
</reference>
<evidence type="ECO:0000256" key="2">
    <source>
        <dbReference type="SAM" id="SignalP"/>
    </source>
</evidence>
<dbReference type="InterPro" id="IPR008139">
    <property type="entry name" value="SaposinB_dom"/>
</dbReference>
<evidence type="ECO:0000256" key="1">
    <source>
        <dbReference type="ARBA" id="ARBA00023157"/>
    </source>
</evidence>
<proteinExistence type="predicted"/>
<accession>A0AAF3ENF5</accession>
<dbReference type="SMART" id="SM00741">
    <property type="entry name" value="SapB"/>
    <property type="match status" value="1"/>
</dbReference>
<organism evidence="4 5">
    <name type="scientific">Mesorhabditis belari</name>
    <dbReference type="NCBI Taxonomy" id="2138241"/>
    <lineage>
        <taxon>Eukaryota</taxon>
        <taxon>Metazoa</taxon>
        <taxon>Ecdysozoa</taxon>
        <taxon>Nematoda</taxon>
        <taxon>Chromadorea</taxon>
        <taxon>Rhabditida</taxon>
        <taxon>Rhabditina</taxon>
        <taxon>Rhabditomorpha</taxon>
        <taxon>Rhabditoidea</taxon>
        <taxon>Rhabditidae</taxon>
        <taxon>Mesorhabditinae</taxon>
        <taxon>Mesorhabditis</taxon>
    </lineage>
</organism>
<keyword evidence="4" id="KW-1185">Reference proteome</keyword>
<dbReference type="AlphaFoldDB" id="A0AAF3ENF5"/>
<feature type="signal peptide" evidence="2">
    <location>
        <begin position="1"/>
        <end position="16"/>
    </location>
</feature>
<keyword evidence="2" id="KW-0732">Signal</keyword>
<feature type="chain" id="PRO_5042212232" description="Saposin B-type domain-containing protein" evidence="2">
    <location>
        <begin position="17"/>
        <end position="107"/>
    </location>
</feature>
<evidence type="ECO:0000313" key="4">
    <source>
        <dbReference type="Proteomes" id="UP000887575"/>
    </source>
</evidence>
<dbReference type="Gene3D" id="1.10.225.10">
    <property type="entry name" value="Saposin-like"/>
    <property type="match status" value="1"/>
</dbReference>
<dbReference type="Proteomes" id="UP000887575">
    <property type="component" value="Unassembled WGS sequence"/>
</dbReference>
<evidence type="ECO:0000259" key="3">
    <source>
        <dbReference type="PROSITE" id="PS50015"/>
    </source>
</evidence>
<sequence>MKFLVALLALTAVVLAQRPTGPQPTSTPCQICSYVVSQAEHHLRRGRVDEGELQIILLEECETLERYYGRSAVQSCVQMIDDNIGTILTDVNANKPVSQICQDIKQC</sequence>
<dbReference type="InterPro" id="IPR011001">
    <property type="entry name" value="Saposin-like"/>
</dbReference>